<feature type="coiled-coil region" evidence="16">
    <location>
        <begin position="167"/>
        <end position="198"/>
    </location>
</feature>
<keyword evidence="6 15" id="KW-0347">Helicase</keyword>
<feature type="domain" description="UvrD-like helicase C-terminal" evidence="18">
    <location>
        <begin position="315"/>
        <end position="604"/>
    </location>
</feature>
<dbReference type="GO" id="GO:0005829">
    <property type="term" value="C:cytosol"/>
    <property type="evidence" value="ECO:0007669"/>
    <property type="project" value="TreeGrafter"/>
</dbReference>
<evidence type="ECO:0000256" key="8">
    <source>
        <dbReference type="ARBA" id="ARBA00022840"/>
    </source>
</evidence>
<evidence type="ECO:0000256" key="6">
    <source>
        <dbReference type="ARBA" id="ARBA00022806"/>
    </source>
</evidence>
<evidence type="ECO:0000256" key="13">
    <source>
        <dbReference type="ARBA" id="ARBA00034808"/>
    </source>
</evidence>
<keyword evidence="2" id="KW-0540">Nuclease</keyword>
<evidence type="ECO:0000259" key="17">
    <source>
        <dbReference type="PROSITE" id="PS51198"/>
    </source>
</evidence>
<dbReference type="PROSITE" id="PS51217">
    <property type="entry name" value="UVRD_HELICASE_CTER"/>
    <property type="match status" value="1"/>
</dbReference>
<comment type="caution">
    <text evidence="19">The sequence shown here is derived from an EMBL/GenBank/DDBJ whole genome shotgun (WGS) entry which is preliminary data.</text>
</comment>
<keyword evidence="4" id="KW-0227">DNA damage</keyword>
<dbReference type="STRING" id="1618550.UT39_C0004G0062"/>
<dbReference type="InterPro" id="IPR027417">
    <property type="entry name" value="P-loop_NTPase"/>
</dbReference>
<reference evidence="19 20" key="1">
    <citation type="journal article" date="2015" name="Nature">
        <title>rRNA introns, odd ribosomes, and small enigmatic genomes across a large radiation of phyla.</title>
        <authorList>
            <person name="Brown C.T."/>
            <person name="Hug L.A."/>
            <person name="Thomas B.C."/>
            <person name="Sharon I."/>
            <person name="Castelle C.J."/>
            <person name="Singh A."/>
            <person name="Wilkins M.J."/>
            <person name="Williams K.H."/>
            <person name="Banfield J.F."/>
        </authorList>
    </citation>
    <scope>NUCLEOTIDE SEQUENCE [LARGE SCALE GENOMIC DNA]</scope>
</reference>
<dbReference type="GO" id="GO:0043138">
    <property type="term" value="F:3'-5' DNA helicase activity"/>
    <property type="evidence" value="ECO:0007669"/>
    <property type="project" value="UniProtKB-EC"/>
</dbReference>
<evidence type="ECO:0000256" key="2">
    <source>
        <dbReference type="ARBA" id="ARBA00022722"/>
    </source>
</evidence>
<dbReference type="Pfam" id="PF00580">
    <property type="entry name" value="UvrD-helicase"/>
    <property type="match status" value="1"/>
</dbReference>
<evidence type="ECO:0000256" key="12">
    <source>
        <dbReference type="ARBA" id="ARBA00034617"/>
    </source>
</evidence>
<dbReference type="PANTHER" id="PTHR11070:SF48">
    <property type="entry name" value="ATP-DEPENDENT HELICASE_NUCLEASE SUBUNIT A"/>
    <property type="match status" value="1"/>
</dbReference>
<dbReference type="Gene3D" id="3.40.50.300">
    <property type="entry name" value="P-loop containing nucleotide triphosphate hydrolases"/>
    <property type="match status" value="2"/>
</dbReference>
<dbReference type="Gene3D" id="1.10.10.160">
    <property type="match status" value="1"/>
</dbReference>
<dbReference type="InterPro" id="IPR000212">
    <property type="entry name" value="DNA_helicase_UvrD/REP"/>
</dbReference>
<dbReference type="InterPro" id="IPR014017">
    <property type="entry name" value="DNA_helicase_UvrD-like_C"/>
</dbReference>
<dbReference type="Gene3D" id="1.10.486.10">
    <property type="entry name" value="PCRA, domain 4"/>
    <property type="match status" value="1"/>
</dbReference>
<dbReference type="SUPFAM" id="SSF52540">
    <property type="entry name" value="P-loop containing nucleoside triphosphate hydrolases"/>
    <property type="match status" value="1"/>
</dbReference>
<dbReference type="Proteomes" id="UP000034246">
    <property type="component" value="Unassembled WGS sequence"/>
</dbReference>
<dbReference type="CDD" id="cd17932">
    <property type="entry name" value="DEXQc_UvrD"/>
    <property type="match status" value="1"/>
</dbReference>
<dbReference type="Gene3D" id="3.90.320.10">
    <property type="match status" value="1"/>
</dbReference>
<keyword evidence="5 15" id="KW-0378">Hydrolase</keyword>
<organism evidence="19 20">
    <name type="scientific">Candidatus Woesebacteria bacterium GW2011_GWA1_39_21</name>
    <dbReference type="NCBI Taxonomy" id="1618550"/>
    <lineage>
        <taxon>Bacteria</taxon>
        <taxon>Candidatus Woeseibacteriota</taxon>
    </lineage>
</organism>
<feature type="binding site" evidence="15">
    <location>
        <begin position="27"/>
        <end position="34"/>
    </location>
    <ligand>
        <name>ATP</name>
        <dbReference type="ChEBI" id="CHEBI:30616"/>
    </ligand>
</feature>
<dbReference type="GO" id="GO:0033202">
    <property type="term" value="C:DNA helicase complex"/>
    <property type="evidence" value="ECO:0007669"/>
    <property type="project" value="TreeGrafter"/>
</dbReference>
<proteinExistence type="inferred from homology"/>
<keyword evidence="7" id="KW-0269">Exonuclease</keyword>
<gene>
    <name evidence="19" type="ORF">UT39_C0004G0062</name>
</gene>
<evidence type="ECO:0000313" key="20">
    <source>
        <dbReference type="Proteomes" id="UP000034246"/>
    </source>
</evidence>
<dbReference type="Pfam" id="PF13361">
    <property type="entry name" value="UvrD_C"/>
    <property type="match status" value="1"/>
</dbReference>
<keyword evidence="11" id="KW-0413">Isomerase</keyword>
<dbReference type="Pfam" id="PF12705">
    <property type="entry name" value="PDDEXK_1"/>
    <property type="match status" value="1"/>
</dbReference>
<dbReference type="PATRIC" id="fig|1618550.3.peg.373"/>
<evidence type="ECO:0000256" key="9">
    <source>
        <dbReference type="ARBA" id="ARBA00023125"/>
    </source>
</evidence>
<accession>A0A0G0N8E1</accession>
<evidence type="ECO:0000256" key="16">
    <source>
        <dbReference type="SAM" id="Coils"/>
    </source>
</evidence>
<evidence type="ECO:0000256" key="1">
    <source>
        <dbReference type="ARBA" id="ARBA00009922"/>
    </source>
</evidence>
<name>A0A0G0N8E1_9BACT</name>
<keyword evidence="8 15" id="KW-0067">ATP-binding</keyword>
<dbReference type="EMBL" id="LBWP01000004">
    <property type="protein sequence ID" value="KKR11703.1"/>
    <property type="molecule type" value="Genomic_DNA"/>
</dbReference>
<feature type="coiled-coil region" evidence="16">
    <location>
        <begin position="937"/>
        <end position="964"/>
    </location>
</feature>
<evidence type="ECO:0000256" key="14">
    <source>
        <dbReference type="ARBA" id="ARBA00048988"/>
    </source>
</evidence>
<comment type="catalytic activity">
    <reaction evidence="12">
        <text>Couples ATP hydrolysis with the unwinding of duplex DNA by translocating in the 3'-5' direction.</text>
        <dbReference type="EC" id="5.6.2.4"/>
    </reaction>
</comment>
<dbReference type="PROSITE" id="PS51198">
    <property type="entry name" value="UVRD_HELICASE_ATP_BIND"/>
    <property type="match status" value="1"/>
</dbReference>
<evidence type="ECO:0000256" key="4">
    <source>
        <dbReference type="ARBA" id="ARBA00022763"/>
    </source>
</evidence>
<feature type="domain" description="UvrD-like helicase ATP-binding" evidence="17">
    <location>
        <begin position="6"/>
        <end position="314"/>
    </location>
</feature>
<dbReference type="InterPro" id="IPR011604">
    <property type="entry name" value="PDDEXK-like_dom_sf"/>
</dbReference>
<keyword evidence="16" id="KW-0175">Coiled coil</keyword>
<keyword evidence="3 15" id="KW-0547">Nucleotide-binding</keyword>
<dbReference type="InterPro" id="IPR013986">
    <property type="entry name" value="DExx_box_DNA_helicase_dom_sf"/>
</dbReference>
<dbReference type="GO" id="GO:0004527">
    <property type="term" value="F:exonuclease activity"/>
    <property type="evidence" value="ECO:0007669"/>
    <property type="project" value="UniProtKB-KW"/>
</dbReference>
<protein>
    <recommendedName>
        <fullName evidence="13">DNA 3'-5' helicase</fullName>
        <ecNumber evidence="13">5.6.2.4</ecNumber>
    </recommendedName>
</protein>
<keyword evidence="10" id="KW-0234">DNA repair</keyword>
<dbReference type="InterPro" id="IPR011335">
    <property type="entry name" value="Restrct_endonuc-II-like"/>
</dbReference>
<comment type="catalytic activity">
    <reaction evidence="14">
        <text>ATP + H2O = ADP + phosphate + H(+)</text>
        <dbReference type="Rhea" id="RHEA:13065"/>
        <dbReference type="ChEBI" id="CHEBI:15377"/>
        <dbReference type="ChEBI" id="CHEBI:15378"/>
        <dbReference type="ChEBI" id="CHEBI:30616"/>
        <dbReference type="ChEBI" id="CHEBI:43474"/>
        <dbReference type="ChEBI" id="CHEBI:456216"/>
        <dbReference type="EC" id="5.6.2.4"/>
    </reaction>
</comment>
<evidence type="ECO:0000256" key="11">
    <source>
        <dbReference type="ARBA" id="ARBA00023235"/>
    </source>
</evidence>
<evidence type="ECO:0000313" key="19">
    <source>
        <dbReference type="EMBL" id="KKR11703.1"/>
    </source>
</evidence>
<evidence type="ECO:0000256" key="10">
    <source>
        <dbReference type="ARBA" id="ARBA00023204"/>
    </source>
</evidence>
<evidence type="ECO:0000256" key="3">
    <source>
        <dbReference type="ARBA" id="ARBA00022741"/>
    </source>
</evidence>
<sequence length="985" mass="113631">MATSGKKLNVEQLQAVRHGKGPLLIIAGAGTGKTTVITERIKYLIEKKVALPSEILALTFTEKAAAEMQERIDVALPYGYTQMWISTFHAFCDRVLKDEALHIGLNPAYKLNTQSESIQFFRSNLFKFDLKYFRPLGNPTKFVDGMIQHFSRLQDEDISPLDYVQWAQDQKSKVKSQNENLKLKNEEEKIESDKWEELANAYKTYDELKTKAGVMDFGDLIIKTLELFRKRPNVLREYQKKFRYLLVDEFQDTNISQNELVKLLAGKEGNITVVLDDDQSIYRFRGAAVSNALYFRKNFPKAKIVTLVKNYRSSQEILDKAYNLIQFNNPDRLEVIEKIDKKLVSQVKYKDTEIKLIHKDRVENEAEAVSHKIAEIVKGGGHEFRDFAILVRANNHADPFIRALVRNGIPHQFLGPGRLFKQPEIVDLISFLKVIYDFEDSVSMYRLLSMEYFEIEARDLIKITNYAKWKNLSLFEACEKVDDIFLSDETKEKIDKLIKVISDQQGLVNKESAGQILYNFLNETGLILKLLNPDTPLAERRAKNISKFFDKLKTYEVEHEDAGVRAVVDWIDLASELGESPLAADSDWTEINAVNILTVHSSKGLEFPIVFLVNLVSQRFPTTQRREQIPIPDELIKETLPKGDYHLEEERRLFYVGVTRAKEKLYLTAANFYGEGKREKKLSPFIFETLGDGVVKSEVSEEKGEQLSFNDYQPTLPNLQPTTRNLQQIHIDYLSYSQIETFRICPLHYKLKYIYKLPTPPSSAQSFGTSIHTALRDFYRLVGSGGKRSERLLMELLEKNWIDEGYQSKNHEQKNKQRGANYLKGYYKKSFNPKNMVEGTEVPFTIPLVSDGERPLKIGGRIDRVDTFPNGKIELIDYKTSEKPPTQKEMEKNADIGRQLAFYAIAATNIKEKPFNKKPEDIILSFYFFETQTKISTVRTAQQLEEAKKEIFKAREEIESSEFKCSGNMLCENCEYKLFCKTDEN</sequence>
<dbReference type="InterPro" id="IPR014016">
    <property type="entry name" value="UvrD-like_ATP-bd"/>
</dbReference>
<evidence type="ECO:0000259" key="18">
    <source>
        <dbReference type="PROSITE" id="PS51217"/>
    </source>
</evidence>
<evidence type="ECO:0000256" key="5">
    <source>
        <dbReference type="ARBA" id="ARBA00022801"/>
    </source>
</evidence>
<dbReference type="AlphaFoldDB" id="A0A0G0N8E1"/>
<keyword evidence="9" id="KW-0238">DNA-binding</keyword>
<comment type="similarity">
    <text evidence="1">Belongs to the helicase family. UvrD subfamily.</text>
</comment>
<evidence type="ECO:0000256" key="7">
    <source>
        <dbReference type="ARBA" id="ARBA00022839"/>
    </source>
</evidence>
<dbReference type="GO" id="GO:0005524">
    <property type="term" value="F:ATP binding"/>
    <property type="evidence" value="ECO:0007669"/>
    <property type="project" value="UniProtKB-UniRule"/>
</dbReference>
<evidence type="ECO:0000256" key="15">
    <source>
        <dbReference type="PROSITE-ProRule" id="PRU00560"/>
    </source>
</evidence>
<dbReference type="GO" id="GO:0000725">
    <property type="term" value="P:recombinational repair"/>
    <property type="evidence" value="ECO:0007669"/>
    <property type="project" value="TreeGrafter"/>
</dbReference>
<dbReference type="GO" id="GO:0003677">
    <property type="term" value="F:DNA binding"/>
    <property type="evidence" value="ECO:0007669"/>
    <property type="project" value="UniProtKB-KW"/>
</dbReference>
<dbReference type="PANTHER" id="PTHR11070">
    <property type="entry name" value="UVRD / RECB / PCRA DNA HELICASE FAMILY MEMBER"/>
    <property type="match status" value="1"/>
</dbReference>
<dbReference type="SUPFAM" id="SSF52980">
    <property type="entry name" value="Restriction endonuclease-like"/>
    <property type="match status" value="1"/>
</dbReference>
<dbReference type="InterPro" id="IPR038726">
    <property type="entry name" value="PDDEXK_AddAB-type"/>
</dbReference>
<dbReference type="EC" id="5.6.2.4" evidence="13"/>